<keyword evidence="1" id="KW-0472">Membrane</keyword>
<keyword evidence="1" id="KW-1133">Transmembrane helix</keyword>
<name>A0A369KAR0_9BACT</name>
<feature type="transmembrane region" description="Helical" evidence="1">
    <location>
        <begin position="97"/>
        <end position="118"/>
    </location>
</feature>
<feature type="transmembrane region" description="Helical" evidence="1">
    <location>
        <begin position="162"/>
        <end position="184"/>
    </location>
</feature>
<proteinExistence type="predicted"/>
<dbReference type="AlphaFoldDB" id="A0A369KAR0"/>
<evidence type="ECO:0000256" key="1">
    <source>
        <dbReference type="SAM" id="Phobius"/>
    </source>
</evidence>
<dbReference type="EMBL" id="QQBG01000009">
    <property type="protein sequence ID" value="RDB31691.1"/>
    <property type="molecule type" value="Genomic_DNA"/>
</dbReference>
<accession>A0A369KAR0</accession>
<dbReference type="Proteomes" id="UP000253816">
    <property type="component" value="Unassembled WGS sequence"/>
</dbReference>
<sequence length="190" mass="21812">MSNVLSTSRTRSVAFDRCVRRVFGMTRRFFFACLCQHMATRVQSIWLSRLLGLLGRAKYGIAGSVLLYHLESDMRALFPHSDHFASIQRKLHRLSTLFRVMHVLVFLSYFLVGVPLLLSNALLFVQLGAVRKALLCLFAILFNFLFELVFMKWVPKVSERDGSIPSLLTHALLVCFSLFCLFQIRHLVSP</sequence>
<evidence type="ECO:0000313" key="3">
    <source>
        <dbReference type="Proteomes" id="UP000253816"/>
    </source>
</evidence>
<keyword evidence="1" id="KW-0812">Transmembrane</keyword>
<evidence type="ECO:0000313" key="2">
    <source>
        <dbReference type="EMBL" id="RDB31691.1"/>
    </source>
</evidence>
<protein>
    <recommendedName>
        <fullName evidence="4">Transmembrane protein</fullName>
    </recommendedName>
</protein>
<gene>
    <name evidence="2" type="ORF">HAT2_00200</name>
</gene>
<evidence type="ECO:0008006" key="4">
    <source>
        <dbReference type="Google" id="ProtNLM"/>
    </source>
</evidence>
<comment type="caution">
    <text evidence="2">The sequence shown here is derived from an EMBL/GenBank/DDBJ whole genome shotgun (WGS) entry which is preliminary data.</text>
</comment>
<feature type="transmembrane region" description="Helical" evidence="1">
    <location>
        <begin position="130"/>
        <end position="150"/>
    </location>
</feature>
<organism evidence="2 3">
    <name type="scientific">Candidatus Similichlamydia laticola</name>
    <dbReference type="NCBI Taxonomy" id="2170265"/>
    <lineage>
        <taxon>Bacteria</taxon>
        <taxon>Pseudomonadati</taxon>
        <taxon>Chlamydiota</taxon>
        <taxon>Chlamydiia</taxon>
        <taxon>Parachlamydiales</taxon>
        <taxon>Candidatus Parilichlamydiaceae</taxon>
        <taxon>Candidatus Similichlamydia</taxon>
    </lineage>
</organism>
<keyword evidence="3" id="KW-1185">Reference proteome</keyword>
<reference evidence="2 3" key="1">
    <citation type="submission" date="2018-07" db="EMBL/GenBank/DDBJ databases">
        <title>Comparative genomics of the Candidatus Parilichlamydiaceae reveals evidence of convergent evolution and genome reduction in the phylum Chlamydiae.</title>
        <authorList>
            <person name="Taylor-Brown A."/>
            <person name="Polkinghorne A."/>
        </authorList>
    </citation>
    <scope>NUCLEOTIDE SEQUENCE [LARGE SCALE GENOMIC DNA]</scope>
    <source>
        <strain evidence="2 3">Hat2</strain>
    </source>
</reference>